<dbReference type="EMBL" id="JASBWS010000024">
    <property type="protein sequence ID" value="KAJ9110392.1"/>
    <property type="molecule type" value="Genomic_DNA"/>
</dbReference>
<organism evidence="1 2">
    <name type="scientific">Naganishia adeliensis</name>
    <dbReference type="NCBI Taxonomy" id="92952"/>
    <lineage>
        <taxon>Eukaryota</taxon>
        <taxon>Fungi</taxon>
        <taxon>Dikarya</taxon>
        <taxon>Basidiomycota</taxon>
        <taxon>Agaricomycotina</taxon>
        <taxon>Tremellomycetes</taxon>
        <taxon>Filobasidiales</taxon>
        <taxon>Filobasidiaceae</taxon>
        <taxon>Naganishia</taxon>
    </lineage>
</organism>
<evidence type="ECO:0000313" key="2">
    <source>
        <dbReference type="Proteomes" id="UP001230649"/>
    </source>
</evidence>
<reference evidence="1" key="1">
    <citation type="submission" date="2023-04" db="EMBL/GenBank/DDBJ databases">
        <title>Draft Genome sequencing of Naganishia species isolated from polar environments using Oxford Nanopore Technology.</title>
        <authorList>
            <person name="Leo P."/>
            <person name="Venkateswaran K."/>
        </authorList>
    </citation>
    <scope>NUCLEOTIDE SEQUENCE</scope>
    <source>
        <strain evidence="1">MNA-CCFEE 5262</strain>
    </source>
</reference>
<proteinExistence type="predicted"/>
<evidence type="ECO:0000313" key="1">
    <source>
        <dbReference type="EMBL" id="KAJ9110392.1"/>
    </source>
</evidence>
<gene>
    <name evidence="1" type="ORF">QFC20_002989</name>
</gene>
<comment type="caution">
    <text evidence="1">The sequence shown here is derived from an EMBL/GenBank/DDBJ whole genome shotgun (WGS) entry which is preliminary data.</text>
</comment>
<name>A0ACC2WFF8_9TREE</name>
<sequence length="247" mass="27579">MQEQVRQTAEELLQKAKLLPDGEKLLVGITGRPGGGKTTFCTALLRKLNRLLPGQIAFVPMDGFHYTRAQLDTFPDPQDAHDRRGAVDTFDADAWCALVHRLRRMEKDETVSVPGFDHAVKDPEEGKLQIRGDSKIILLEGNYIMLRRQPWASAAREFDERILVDTPREDTITRLAKRNHEAGIAPTYEDTLARVLAVDVHNGDLLMSESLEPTIHIRSTCDPGYVDEAGNAQQDDGAARQVVENEA</sequence>
<protein>
    <submittedName>
        <fullName evidence="1">Uncharacterized protein</fullName>
    </submittedName>
</protein>
<accession>A0ACC2WFF8</accession>
<keyword evidence="2" id="KW-1185">Reference proteome</keyword>
<dbReference type="Proteomes" id="UP001230649">
    <property type="component" value="Unassembled WGS sequence"/>
</dbReference>